<comment type="similarity">
    <text evidence="1">Belongs to the LytR/CpsA/Psr (LCP) family.</text>
</comment>
<dbReference type="EMBL" id="BEHT01000025">
    <property type="protein sequence ID" value="GBC99353.1"/>
    <property type="molecule type" value="Genomic_DNA"/>
</dbReference>
<keyword evidence="3" id="KW-0812">Transmembrane</keyword>
<reference evidence="6" key="1">
    <citation type="submission" date="2017-09" db="EMBL/GenBank/DDBJ databases">
        <title>Metaegenomics of thermophilic ammonia-oxidizing enrichment culture.</title>
        <authorList>
            <person name="Kato S."/>
            <person name="Suzuki K."/>
        </authorList>
    </citation>
    <scope>NUCLEOTIDE SEQUENCE [LARGE SCALE GENOMIC DNA]</scope>
</reference>
<dbReference type="PANTHER" id="PTHR33392">
    <property type="entry name" value="POLYISOPRENYL-TEICHOIC ACID--PEPTIDOGLYCAN TEICHOIC ACID TRANSFERASE TAGU"/>
    <property type="match status" value="1"/>
</dbReference>
<protein>
    <submittedName>
        <fullName evidence="5">Regulatory protein MsrR</fullName>
    </submittedName>
</protein>
<evidence type="ECO:0000313" key="6">
    <source>
        <dbReference type="Proteomes" id="UP000236173"/>
    </source>
</evidence>
<evidence type="ECO:0000256" key="3">
    <source>
        <dbReference type="SAM" id="Phobius"/>
    </source>
</evidence>
<dbReference type="InterPro" id="IPR050922">
    <property type="entry name" value="LytR/CpsA/Psr_CW_biosynth"/>
</dbReference>
<sequence length="472" mass="52067">MWTNPANEWQRRRRFRRLRRIALVAGLVVLNALACLAGVSVYLHRQGKATPVQRLVERVADWVVPSDYAFAGRDRLNILIVGADRDYDNRGRPMPTPARSDTILVASLSRDGTVALLSIPRDTLVRYNGRLHKINAVHAIGGPQELQKVLADEFGIDTHHFVQVTFDAFVKLVDLVGGVDLFVEYDMHYDDNWGNLHIHLQRGWHHLNGKDAIGYVRYRGKGYRRFCPKCRVKIEHWDPTGDLGRVQRQQKFLKTLAQKLLQSNMVTKLPRLVAIAREYLATDMDTRTMLSLANFARTVSLDKMKTATLPGNFARHPRLGSILIPDREKAPQVLADLLGPTFLIAQWEHGAGSIEGLLRVASRPERNGRRIAPANRTVGAVPETTETPEEQEPTTPDEGVPIGHEPVEVIPMPTPHSVAPPPPPVKPDTTPSPSSSGTTTENNPSTPSNSSPSPPSPPNNTGTGGGTASPSG</sequence>
<dbReference type="InterPro" id="IPR004474">
    <property type="entry name" value="LytR_CpsA_psr"/>
</dbReference>
<organism evidence="5 6">
    <name type="scientific">Candidatus Fervidibacter japonicus</name>
    <dbReference type="NCBI Taxonomy" id="2035412"/>
    <lineage>
        <taxon>Bacteria</taxon>
        <taxon>Candidatus Fervidibacterota</taxon>
        <taxon>Candidatus Fervidibacter</taxon>
    </lineage>
</organism>
<comment type="caution">
    <text evidence="5">The sequence shown here is derived from an EMBL/GenBank/DDBJ whole genome shotgun (WGS) entry which is preliminary data.</text>
</comment>
<feature type="compositionally biased region" description="Low complexity" evidence="2">
    <location>
        <begin position="427"/>
        <end position="451"/>
    </location>
</feature>
<keyword evidence="3" id="KW-1133">Transmembrane helix</keyword>
<dbReference type="Pfam" id="PF03816">
    <property type="entry name" value="LytR_cpsA_psr"/>
    <property type="match status" value="1"/>
</dbReference>
<proteinExistence type="inferred from homology"/>
<feature type="region of interest" description="Disordered" evidence="2">
    <location>
        <begin position="368"/>
        <end position="472"/>
    </location>
</feature>
<accession>A0A2H5XDU0</accession>
<dbReference type="Gene3D" id="3.40.630.190">
    <property type="entry name" value="LCP protein"/>
    <property type="match status" value="1"/>
</dbReference>
<keyword evidence="3" id="KW-0472">Membrane</keyword>
<feature type="compositionally biased region" description="Pro residues" evidence="2">
    <location>
        <begin position="412"/>
        <end position="426"/>
    </location>
</feature>
<dbReference type="AlphaFoldDB" id="A0A2H5XDU0"/>
<name>A0A2H5XDU0_9BACT</name>
<dbReference type="NCBIfam" id="TIGR00350">
    <property type="entry name" value="lytR_cpsA_psr"/>
    <property type="match status" value="1"/>
</dbReference>
<feature type="transmembrane region" description="Helical" evidence="3">
    <location>
        <begin position="21"/>
        <end position="43"/>
    </location>
</feature>
<feature type="compositionally biased region" description="Gly residues" evidence="2">
    <location>
        <begin position="462"/>
        <end position="472"/>
    </location>
</feature>
<feature type="domain" description="Cell envelope-related transcriptional attenuator" evidence="4">
    <location>
        <begin position="99"/>
        <end position="220"/>
    </location>
</feature>
<evidence type="ECO:0000256" key="2">
    <source>
        <dbReference type="SAM" id="MobiDB-lite"/>
    </source>
</evidence>
<evidence type="ECO:0000259" key="4">
    <source>
        <dbReference type="Pfam" id="PF03816"/>
    </source>
</evidence>
<evidence type="ECO:0000256" key="1">
    <source>
        <dbReference type="ARBA" id="ARBA00006068"/>
    </source>
</evidence>
<dbReference type="Proteomes" id="UP000236173">
    <property type="component" value="Unassembled WGS sequence"/>
</dbReference>
<evidence type="ECO:0000313" key="5">
    <source>
        <dbReference type="EMBL" id="GBC99353.1"/>
    </source>
</evidence>
<dbReference type="PANTHER" id="PTHR33392:SF6">
    <property type="entry name" value="POLYISOPRENYL-TEICHOIC ACID--PEPTIDOGLYCAN TEICHOIC ACID TRANSFERASE TAGU"/>
    <property type="match status" value="1"/>
</dbReference>
<gene>
    <name evidence="5" type="primary">msrR</name>
    <name evidence="5" type="ORF">HRbin17_01875</name>
</gene>